<dbReference type="Pfam" id="PF00007">
    <property type="entry name" value="Cys_knot"/>
    <property type="match status" value="1"/>
</dbReference>
<comment type="similarity">
    <text evidence="2">Belongs to the glycoprotein hormones subunit beta family.</text>
</comment>
<dbReference type="GO" id="GO:0005737">
    <property type="term" value="C:cytoplasm"/>
    <property type="evidence" value="ECO:0007669"/>
    <property type="project" value="TreeGrafter"/>
</dbReference>
<dbReference type="PROSITE" id="PS01225">
    <property type="entry name" value="CTCK_2"/>
    <property type="match status" value="1"/>
</dbReference>
<comment type="subcellular location">
    <subcellularLocation>
        <location evidence="1">Secreted</location>
    </subcellularLocation>
</comment>
<keyword evidence="9" id="KW-1185">Reference proteome</keyword>
<dbReference type="Proteomes" id="UP000594262">
    <property type="component" value="Unplaced"/>
</dbReference>
<evidence type="ECO:0000256" key="3">
    <source>
        <dbReference type="ARBA" id="ARBA00022525"/>
    </source>
</evidence>
<keyword evidence="4 5" id="KW-1015">Disulfide bond</keyword>
<protein>
    <recommendedName>
        <fullName evidence="7">CTCK domain-containing protein</fullName>
    </recommendedName>
</protein>
<evidence type="ECO:0000256" key="4">
    <source>
        <dbReference type="ARBA" id="ARBA00023157"/>
    </source>
</evidence>
<keyword evidence="6" id="KW-0732">Signal</keyword>
<feature type="domain" description="CTCK" evidence="7">
    <location>
        <begin position="31"/>
        <end position="121"/>
    </location>
</feature>
<evidence type="ECO:0000313" key="8">
    <source>
        <dbReference type="EnsemblMetazoa" id="CLYHEMP003616.1"/>
    </source>
</evidence>
<proteinExistence type="inferred from homology"/>
<feature type="disulfide bond" evidence="5">
    <location>
        <begin position="45"/>
        <end position="94"/>
    </location>
</feature>
<dbReference type="Gene3D" id="2.10.90.10">
    <property type="entry name" value="Cystine-knot cytokines"/>
    <property type="match status" value="1"/>
</dbReference>
<dbReference type="SMART" id="SM00041">
    <property type="entry name" value="CT"/>
    <property type="match status" value="1"/>
</dbReference>
<feature type="signal peptide" evidence="6">
    <location>
        <begin position="1"/>
        <end position="20"/>
    </location>
</feature>
<evidence type="ECO:0000256" key="2">
    <source>
        <dbReference type="ARBA" id="ARBA00006552"/>
    </source>
</evidence>
<evidence type="ECO:0000256" key="1">
    <source>
        <dbReference type="ARBA" id="ARBA00004613"/>
    </source>
</evidence>
<dbReference type="InterPro" id="IPR006207">
    <property type="entry name" value="Cys_knot_C"/>
</dbReference>
<dbReference type="EnsemblMetazoa" id="CLYHEMT003616.1">
    <property type="protein sequence ID" value="CLYHEMP003616.1"/>
    <property type="gene ID" value="CLYHEMG003616"/>
</dbReference>
<sequence>MKVALCFCLVIFLAPLEILARRRKPSLRTNCELKSLRVPIERNGCRSKSYVEVKYCDGNCYSMTSYTPEYPYYKSHCHCCKAYKERARKIELECPPDANGVIKTVPHYVPDILECKCKKCEGHK</sequence>
<organism evidence="8 9">
    <name type="scientific">Clytia hemisphaerica</name>
    <dbReference type="NCBI Taxonomy" id="252671"/>
    <lineage>
        <taxon>Eukaryota</taxon>
        <taxon>Metazoa</taxon>
        <taxon>Cnidaria</taxon>
        <taxon>Hydrozoa</taxon>
        <taxon>Hydroidolina</taxon>
        <taxon>Leptothecata</taxon>
        <taxon>Obeliida</taxon>
        <taxon>Clytiidae</taxon>
        <taxon>Clytia</taxon>
    </lineage>
</organism>
<dbReference type="GO" id="GO:0007186">
    <property type="term" value="P:G protein-coupled receptor signaling pathway"/>
    <property type="evidence" value="ECO:0007669"/>
    <property type="project" value="TreeGrafter"/>
</dbReference>
<keyword evidence="3" id="KW-0964">Secreted</keyword>
<evidence type="ECO:0000313" key="9">
    <source>
        <dbReference type="Proteomes" id="UP000594262"/>
    </source>
</evidence>
<evidence type="ECO:0000256" key="5">
    <source>
        <dbReference type="PROSITE-ProRule" id="PRU00039"/>
    </source>
</evidence>
<dbReference type="InterPro" id="IPR006208">
    <property type="entry name" value="Glyco_hormone_CN"/>
</dbReference>
<dbReference type="InterPro" id="IPR029034">
    <property type="entry name" value="Cystine-knot_cytokine"/>
</dbReference>
<dbReference type="GO" id="GO:0005179">
    <property type="term" value="F:hormone activity"/>
    <property type="evidence" value="ECO:0007669"/>
    <property type="project" value="InterPro"/>
</dbReference>
<evidence type="ECO:0000259" key="7">
    <source>
        <dbReference type="PROSITE" id="PS01225"/>
    </source>
</evidence>
<dbReference type="PANTHER" id="PTHR11515">
    <property type="entry name" value="GLYCOPROTEIN HORMONE BETA CHAIN"/>
    <property type="match status" value="1"/>
</dbReference>
<feature type="chain" id="PRO_5029625061" description="CTCK domain-containing protein" evidence="6">
    <location>
        <begin position="21"/>
        <end position="124"/>
    </location>
</feature>
<reference evidence="8" key="1">
    <citation type="submission" date="2021-01" db="UniProtKB">
        <authorList>
            <consortium name="EnsemblMetazoa"/>
        </authorList>
    </citation>
    <scope>IDENTIFICATION</scope>
</reference>
<comment type="caution">
    <text evidence="5">Lacks conserved residue(s) required for the propagation of feature annotation.</text>
</comment>
<evidence type="ECO:0000256" key="6">
    <source>
        <dbReference type="SAM" id="SignalP"/>
    </source>
</evidence>
<name>A0A7M5TYN1_9CNID</name>
<dbReference type="SUPFAM" id="SSF57501">
    <property type="entry name" value="Cystine-knot cytokines"/>
    <property type="match status" value="1"/>
</dbReference>
<dbReference type="AlphaFoldDB" id="A0A7M5TYN1"/>
<dbReference type="GO" id="GO:0005615">
    <property type="term" value="C:extracellular space"/>
    <property type="evidence" value="ECO:0007669"/>
    <property type="project" value="TreeGrafter"/>
</dbReference>
<dbReference type="PANTHER" id="PTHR11515:SF13">
    <property type="entry name" value="GLYCOPROTEIN HORMONE BETA 5, ISOFORM A"/>
    <property type="match status" value="1"/>
</dbReference>
<accession>A0A7M5TYN1</accession>
<dbReference type="InterPro" id="IPR001545">
    <property type="entry name" value="Gonadotropin_bsu"/>
</dbReference>